<name>A0ABV2SR04_9FLAO</name>
<protein>
    <submittedName>
        <fullName evidence="3">DNA-processing protein DprA</fullName>
    </submittedName>
</protein>
<evidence type="ECO:0000313" key="3">
    <source>
        <dbReference type="EMBL" id="MET6989589.1"/>
    </source>
</evidence>
<dbReference type="EMBL" id="JBEXAE010000001">
    <property type="protein sequence ID" value="MET6989589.1"/>
    <property type="molecule type" value="Genomic_DNA"/>
</dbReference>
<organism evidence="3 4">
    <name type="scientific">Sediminicola arcticus</name>
    <dbReference type="NCBI Taxonomy" id="1574308"/>
    <lineage>
        <taxon>Bacteria</taxon>
        <taxon>Pseudomonadati</taxon>
        <taxon>Bacteroidota</taxon>
        <taxon>Flavobacteriia</taxon>
        <taxon>Flavobacteriales</taxon>
        <taxon>Flavobacteriaceae</taxon>
        <taxon>Sediminicola</taxon>
    </lineage>
</organism>
<dbReference type="Pfam" id="PF02481">
    <property type="entry name" value="DNA_processg_A"/>
    <property type="match status" value="1"/>
</dbReference>
<dbReference type="InterPro" id="IPR003488">
    <property type="entry name" value="DprA"/>
</dbReference>
<dbReference type="PANTHER" id="PTHR43022">
    <property type="entry name" value="PROTEIN SMF"/>
    <property type="match status" value="1"/>
</dbReference>
<dbReference type="Gene3D" id="3.40.50.450">
    <property type="match status" value="1"/>
</dbReference>
<gene>
    <name evidence="3" type="ORF">ABXZ36_02890</name>
</gene>
<accession>A0ABV2SR04</accession>
<evidence type="ECO:0000256" key="1">
    <source>
        <dbReference type="ARBA" id="ARBA00006525"/>
    </source>
</evidence>
<feature type="domain" description="Smf/DprA SLOG" evidence="2">
    <location>
        <begin position="65"/>
        <end position="116"/>
    </location>
</feature>
<proteinExistence type="inferred from homology"/>
<keyword evidence="4" id="KW-1185">Reference proteome</keyword>
<dbReference type="RefSeq" id="WP_354613961.1">
    <property type="nucleotide sequence ID" value="NZ_JBEXAE010000001.1"/>
</dbReference>
<dbReference type="Proteomes" id="UP001549799">
    <property type="component" value="Unassembled WGS sequence"/>
</dbReference>
<dbReference type="InterPro" id="IPR010994">
    <property type="entry name" value="RuvA_2-like"/>
</dbReference>
<comment type="caution">
    <text evidence="3">The sequence shown here is derived from an EMBL/GenBank/DDBJ whole genome shotgun (WGS) entry which is preliminary data.</text>
</comment>
<evidence type="ECO:0000259" key="2">
    <source>
        <dbReference type="Pfam" id="PF02481"/>
    </source>
</evidence>
<dbReference type="SUPFAM" id="SSF47781">
    <property type="entry name" value="RuvA domain 2-like"/>
    <property type="match status" value="1"/>
</dbReference>
<evidence type="ECO:0000313" key="4">
    <source>
        <dbReference type="Proteomes" id="UP001549799"/>
    </source>
</evidence>
<dbReference type="InterPro" id="IPR057666">
    <property type="entry name" value="DrpA_SLOG"/>
</dbReference>
<reference evidence="3 4" key="1">
    <citation type="submission" date="2024-07" db="EMBL/GenBank/DDBJ databases">
        <title>The genome sequence of type strain Sediminicola arcticus GDMCC 1.2805.</title>
        <authorList>
            <person name="Liu Y."/>
        </authorList>
    </citation>
    <scope>NUCLEOTIDE SEQUENCE [LARGE SCALE GENOMIC DNA]</scope>
    <source>
        <strain evidence="3 4">GDMCC 1.2805</strain>
    </source>
</reference>
<sequence>MGDVTAKKLISHCGSAEEVFRNKARHLLKIDGIGSHALRNLQDKVYHEAAIAELEFIQRQNIAYTYFNDLDYPSYLKHCIDSPILLFKRGAIDLQGRKVISVVGTRNITSYGTAFCFTD</sequence>
<comment type="similarity">
    <text evidence="1">Belongs to the DprA/Smf family.</text>
</comment>
<dbReference type="PANTHER" id="PTHR43022:SF1">
    <property type="entry name" value="PROTEIN SMF"/>
    <property type="match status" value="1"/>
</dbReference>